<protein>
    <submittedName>
        <fullName evidence="2">Type I restriction enzyme R protein N terminus (HSDR_N)</fullName>
    </submittedName>
</protein>
<feature type="domain" description="Type I restriction enzyme R protein N-terminal" evidence="1">
    <location>
        <begin position="35"/>
        <end position="129"/>
    </location>
</feature>
<proteinExistence type="predicted"/>
<dbReference type="Pfam" id="PF13588">
    <property type="entry name" value="HSDR_N_2"/>
    <property type="match status" value="1"/>
</dbReference>
<gene>
    <name evidence="2" type="ORF">SAMN04488132_10866</name>
</gene>
<accession>A0A1T4QDJ6</accession>
<dbReference type="InterPro" id="IPR029464">
    <property type="entry name" value="HSDR_N"/>
</dbReference>
<organism evidence="2 3">
    <name type="scientific">Sediminibacterium ginsengisoli</name>
    <dbReference type="NCBI Taxonomy" id="413434"/>
    <lineage>
        <taxon>Bacteria</taxon>
        <taxon>Pseudomonadati</taxon>
        <taxon>Bacteroidota</taxon>
        <taxon>Chitinophagia</taxon>
        <taxon>Chitinophagales</taxon>
        <taxon>Chitinophagaceae</taxon>
        <taxon>Sediminibacterium</taxon>
    </lineage>
</organism>
<keyword evidence="3" id="KW-1185">Reference proteome</keyword>
<evidence type="ECO:0000313" key="3">
    <source>
        <dbReference type="Proteomes" id="UP000190888"/>
    </source>
</evidence>
<reference evidence="2 3" key="1">
    <citation type="submission" date="2017-02" db="EMBL/GenBank/DDBJ databases">
        <authorList>
            <person name="Peterson S.W."/>
        </authorList>
    </citation>
    <scope>NUCLEOTIDE SEQUENCE [LARGE SCALE GENOMIC DNA]</scope>
    <source>
        <strain evidence="2 3">DSM 22335</strain>
    </source>
</reference>
<dbReference type="OrthoDB" id="9790377at2"/>
<sequence>MIKITYPSYDHRIKKEGEKAFIFDPLRKRWIRLTPEEWVRQNLLQYLLQTKQYPASLIAVEKEIRLGEMRRRFDLVVYKDARPWLLIECKEPDVPLNESVLRQILHYNTGLQTSYLILSNGHYTRGFSIAGGVATELSSFPDFI</sequence>
<name>A0A1T4QDJ6_9BACT</name>
<dbReference type="EMBL" id="FUWH01000008">
    <property type="protein sequence ID" value="SKA01802.1"/>
    <property type="molecule type" value="Genomic_DNA"/>
</dbReference>
<evidence type="ECO:0000313" key="2">
    <source>
        <dbReference type="EMBL" id="SKA01802.1"/>
    </source>
</evidence>
<dbReference type="RefSeq" id="WP_078832004.1">
    <property type="nucleotide sequence ID" value="NZ_FUWH01000008.1"/>
</dbReference>
<dbReference type="Proteomes" id="UP000190888">
    <property type="component" value="Unassembled WGS sequence"/>
</dbReference>
<dbReference type="AlphaFoldDB" id="A0A1T4QDJ6"/>
<dbReference type="STRING" id="413434.SAMN04488132_10866"/>
<evidence type="ECO:0000259" key="1">
    <source>
        <dbReference type="Pfam" id="PF13588"/>
    </source>
</evidence>